<organism evidence="1 2">
    <name type="scientific">Halomarina ordinaria</name>
    <dbReference type="NCBI Taxonomy" id="3033939"/>
    <lineage>
        <taxon>Archaea</taxon>
        <taxon>Methanobacteriati</taxon>
        <taxon>Methanobacteriota</taxon>
        <taxon>Stenosarchaea group</taxon>
        <taxon>Halobacteria</taxon>
        <taxon>Halobacteriales</taxon>
        <taxon>Natronomonadaceae</taxon>
        <taxon>Halomarina</taxon>
    </lineage>
</organism>
<name>A0ABD5U725_9EURY</name>
<reference evidence="1 2" key="1">
    <citation type="journal article" date="2019" name="Int. J. Syst. Evol. Microbiol.">
        <title>The Global Catalogue of Microorganisms (GCM) 10K type strain sequencing project: providing services to taxonomists for standard genome sequencing and annotation.</title>
        <authorList>
            <consortium name="The Broad Institute Genomics Platform"/>
            <consortium name="The Broad Institute Genome Sequencing Center for Infectious Disease"/>
            <person name="Wu L."/>
            <person name="Ma J."/>
        </authorList>
    </citation>
    <scope>NUCLEOTIDE SEQUENCE [LARGE SCALE GENOMIC DNA]</scope>
    <source>
        <strain evidence="1 2">PSRA2</strain>
    </source>
</reference>
<protein>
    <submittedName>
        <fullName evidence="1">Uncharacterized protein</fullName>
    </submittedName>
</protein>
<accession>A0ABD5U725</accession>
<dbReference type="Proteomes" id="UP001596406">
    <property type="component" value="Unassembled WGS sequence"/>
</dbReference>
<dbReference type="RefSeq" id="WP_304448056.1">
    <property type="nucleotide sequence ID" value="NZ_JARRAH010000001.1"/>
</dbReference>
<proteinExistence type="predicted"/>
<keyword evidence="2" id="KW-1185">Reference proteome</keyword>
<evidence type="ECO:0000313" key="1">
    <source>
        <dbReference type="EMBL" id="MFC6836370.1"/>
    </source>
</evidence>
<comment type="caution">
    <text evidence="1">The sequence shown here is derived from an EMBL/GenBank/DDBJ whole genome shotgun (WGS) entry which is preliminary data.</text>
</comment>
<sequence length="50" mass="5480">MSTPQSEPLDDDGVRATACRTCPGRTLIVEEGNVDGWVVSDLVVDLDQYR</sequence>
<gene>
    <name evidence="1" type="ORF">ACFQHK_07600</name>
</gene>
<evidence type="ECO:0000313" key="2">
    <source>
        <dbReference type="Proteomes" id="UP001596406"/>
    </source>
</evidence>
<dbReference type="AlphaFoldDB" id="A0ABD5U725"/>
<dbReference type="EMBL" id="JBHSXM010000001">
    <property type="protein sequence ID" value="MFC6836370.1"/>
    <property type="molecule type" value="Genomic_DNA"/>
</dbReference>